<dbReference type="Proteomes" id="UP000054538">
    <property type="component" value="Unassembled WGS sequence"/>
</dbReference>
<dbReference type="EMBL" id="KN827393">
    <property type="protein sequence ID" value="KIK76610.1"/>
    <property type="molecule type" value="Genomic_DNA"/>
</dbReference>
<evidence type="ECO:0000313" key="1">
    <source>
        <dbReference type="EMBL" id="KIK76610.1"/>
    </source>
</evidence>
<dbReference type="InterPro" id="IPR015943">
    <property type="entry name" value="WD40/YVTN_repeat-like_dom_sf"/>
</dbReference>
<accession>A0A0D0DFP5</accession>
<dbReference type="Pfam" id="PF00400">
    <property type="entry name" value="WD40"/>
    <property type="match status" value="2"/>
</dbReference>
<dbReference type="AlphaFoldDB" id="A0A0D0DFP5"/>
<proteinExistence type="predicted"/>
<dbReference type="InterPro" id="IPR001680">
    <property type="entry name" value="WD40_rpt"/>
</dbReference>
<name>A0A0D0DFP5_9AGAM</name>
<reference evidence="2" key="2">
    <citation type="submission" date="2015-01" db="EMBL/GenBank/DDBJ databases">
        <title>Evolutionary Origins and Diversification of the Mycorrhizal Mutualists.</title>
        <authorList>
            <consortium name="DOE Joint Genome Institute"/>
            <consortium name="Mycorrhizal Genomics Consortium"/>
            <person name="Kohler A."/>
            <person name="Kuo A."/>
            <person name="Nagy L.G."/>
            <person name="Floudas D."/>
            <person name="Copeland A."/>
            <person name="Barry K.W."/>
            <person name="Cichocki N."/>
            <person name="Veneault-Fourrey C."/>
            <person name="LaButti K."/>
            <person name="Lindquist E.A."/>
            <person name="Lipzen A."/>
            <person name="Lundell T."/>
            <person name="Morin E."/>
            <person name="Murat C."/>
            <person name="Riley R."/>
            <person name="Ohm R."/>
            <person name="Sun H."/>
            <person name="Tunlid A."/>
            <person name="Henrissat B."/>
            <person name="Grigoriev I.V."/>
            <person name="Hibbett D.S."/>
            <person name="Martin F."/>
        </authorList>
    </citation>
    <scope>NUCLEOTIDE SEQUENCE [LARGE SCALE GENOMIC DNA]</scope>
    <source>
        <strain evidence="2">Ve08.2h10</strain>
    </source>
</reference>
<keyword evidence="2" id="KW-1185">Reference proteome</keyword>
<reference evidence="1 2" key="1">
    <citation type="submission" date="2014-04" db="EMBL/GenBank/DDBJ databases">
        <authorList>
            <consortium name="DOE Joint Genome Institute"/>
            <person name="Kuo A."/>
            <person name="Kohler A."/>
            <person name="Jargeat P."/>
            <person name="Nagy L.G."/>
            <person name="Floudas D."/>
            <person name="Copeland A."/>
            <person name="Barry K.W."/>
            <person name="Cichocki N."/>
            <person name="Veneault-Fourrey C."/>
            <person name="LaButti K."/>
            <person name="Lindquist E.A."/>
            <person name="Lipzen A."/>
            <person name="Lundell T."/>
            <person name="Morin E."/>
            <person name="Murat C."/>
            <person name="Sun H."/>
            <person name="Tunlid A."/>
            <person name="Henrissat B."/>
            <person name="Grigoriev I.V."/>
            <person name="Hibbett D.S."/>
            <person name="Martin F."/>
            <person name="Nordberg H.P."/>
            <person name="Cantor M.N."/>
            <person name="Hua S.X."/>
        </authorList>
    </citation>
    <scope>NUCLEOTIDE SEQUENCE [LARGE SCALE GENOMIC DNA]</scope>
    <source>
        <strain evidence="1 2">Ve08.2h10</strain>
    </source>
</reference>
<gene>
    <name evidence="1" type="ORF">PAXRUDRAFT_169373</name>
</gene>
<organism evidence="1 2">
    <name type="scientific">Paxillus rubicundulus Ve08.2h10</name>
    <dbReference type="NCBI Taxonomy" id="930991"/>
    <lineage>
        <taxon>Eukaryota</taxon>
        <taxon>Fungi</taxon>
        <taxon>Dikarya</taxon>
        <taxon>Basidiomycota</taxon>
        <taxon>Agaricomycotina</taxon>
        <taxon>Agaricomycetes</taxon>
        <taxon>Agaricomycetidae</taxon>
        <taxon>Boletales</taxon>
        <taxon>Paxilineae</taxon>
        <taxon>Paxillaceae</taxon>
        <taxon>Paxillus</taxon>
    </lineage>
</organism>
<sequence>KYTLTQHTKAVNALAISNQGSMLLSGGRPVIPCCIVIWNLASGEMMQEISVLSAGFISCLAWVKLSDENEDAFVFGVSDGNIHLYEQCMDMPLFSFSSITLANAGAVESLAWDLVHRHLASVGDGEVQVWKVGPDGSKSKCTFSCDKVNNHARIAHVIYQQYRETSIHSLFHTFCNNGSSMLVSYLESGFVYVLGLPPPVHMLTHIQFLLYH</sequence>
<dbReference type="HOGENOM" id="CLU_131288_0_0_1"/>
<evidence type="ECO:0000313" key="2">
    <source>
        <dbReference type="Proteomes" id="UP000054538"/>
    </source>
</evidence>
<dbReference type="OrthoDB" id="3238562at2759"/>
<dbReference type="SUPFAM" id="SSF50978">
    <property type="entry name" value="WD40 repeat-like"/>
    <property type="match status" value="1"/>
</dbReference>
<dbReference type="STRING" id="930991.A0A0D0DFP5"/>
<dbReference type="Gene3D" id="2.130.10.10">
    <property type="entry name" value="YVTN repeat-like/Quinoprotein amine dehydrogenase"/>
    <property type="match status" value="1"/>
</dbReference>
<feature type="non-terminal residue" evidence="1">
    <location>
        <position position="212"/>
    </location>
</feature>
<protein>
    <submittedName>
        <fullName evidence="1">Uncharacterized protein</fullName>
    </submittedName>
</protein>
<dbReference type="InParanoid" id="A0A0D0DFP5"/>
<dbReference type="InterPro" id="IPR036322">
    <property type="entry name" value="WD40_repeat_dom_sf"/>
</dbReference>